<dbReference type="EMBL" id="LSDG01000022">
    <property type="protein sequence ID" value="KXB67151.1"/>
    <property type="molecule type" value="Genomic_DNA"/>
</dbReference>
<evidence type="ECO:0000259" key="2">
    <source>
        <dbReference type="Pfam" id="PF00188"/>
    </source>
</evidence>
<reference evidence="4" key="1">
    <citation type="submission" date="2016-01" db="EMBL/GenBank/DDBJ databases">
        <authorList>
            <person name="Mitreva M."/>
            <person name="Pepin K.H."/>
            <person name="Mihindukulasuriya K.A."/>
            <person name="Fulton R."/>
            <person name="Fronick C."/>
            <person name="O'Laughlin M."/>
            <person name="Miner T."/>
            <person name="Herter B."/>
            <person name="Rosa B.A."/>
            <person name="Cordes M."/>
            <person name="Tomlinson C."/>
            <person name="Wollam A."/>
            <person name="Palsikar V.B."/>
            <person name="Mardis E.R."/>
            <person name="Wilson R.K."/>
        </authorList>
    </citation>
    <scope>NUCLEOTIDE SEQUENCE [LARGE SCALE GENOMIC DNA]</scope>
    <source>
        <strain evidence="4">DNF00729</strain>
    </source>
</reference>
<protein>
    <submittedName>
        <fullName evidence="3">SCP-like protein</fullName>
    </submittedName>
</protein>
<name>A0A134AHG8_9FIRM</name>
<dbReference type="AlphaFoldDB" id="A0A134AHG8"/>
<gene>
    <name evidence="3" type="ORF">HMPREF1863_00623</name>
</gene>
<feature type="region of interest" description="Disordered" evidence="1">
    <location>
        <begin position="472"/>
        <end position="491"/>
    </location>
</feature>
<dbReference type="SUPFAM" id="SSF55797">
    <property type="entry name" value="PR-1-like"/>
    <property type="match status" value="1"/>
</dbReference>
<feature type="region of interest" description="Disordered" evidence="1">
    <location>
        <begin position="257"/>
        <end position="278"/>
    </location>
</feature>
<comment type="caution">
    <text evidence="3">The sequence shown here is derived from an EMBL/GenBank/DDBJ whole genome shotgun (WGS) entry which is preliminary data.</text>
</comment>
<feature type="compositionally biased region" description="Basic and acidic residues" evidence="1">
    <location>
        <begin position="212"/>
        <end position="225"/>
    </location>
</feature>
<proteinExistence type="predicted"/>
<dbReference type="CDD" id="cd05379">
    <property type="entry name" value="CAP_bacterial"/>
    <property type="match status" value="1"/>
</dbReference>
<feature type="domain" description="SCP" evidence="2">
    <location>
        <begin position="309"/>
        <end position="431"/>
    </location>
</feature>
<evidence type="ECO:0000256" key="1">
    <source>
        <dbReference type="SAM" id="MobiDB-lite"/>
    </source>
</evidence>
<dbReference type="OrthoDB" id="9783944at2"/>
<dbReference type="STRING" id="755172.HMPREF1863_00623"/>
<keyword evidence="4" id="KW-1185">Reference proteome</keyword>
<dbReference type="InterPro" id="IPR014044">
    <property type="entry name" value="CAP_dom"/>
</dbReference>
<evidence type="ECO:0000313" key="4">
    <source>
        <dbReference type="Proteomes" id="UP000070442"/>
    </source>
</evidence>
<organism evidence="3 4">
    <name type="scientific">Aedoeadaptatus coxii</name>
    <dbReference type="NCBI Taxonomy" id="755172"/>
    <lineage>
        <taxon>Bacteria</taxon>
        <taxon>Bacillati</taxon>
        <taxon>Bacillota</taxon>
        <taxon>Tissierellia</taxon>
        <taxon>Tissierellales</taxon>
        <taxon>Peptoniphilaceae</taxon>
        <taxon>Aedoeadaptatus</taxon>
    </lineage>
</organism>
<dbReference type="Proteomes" id="UP000070442">
    <property type="component" value="Unassembled WGS sequence"/>
</dbReference>
<dbReference type="Pfam" id="PF00188">
    <property type="entry name" value="CAP"/>
    <property type="match status" value="1"/>
</dbReference>
<feature type="region of interest" description="Disordered" evidence="1">
    <location>
        <begin position="510"/>
        <end position="535"/>
    </location>
</feature>
<sequence>MISSNQDITQSHFVWRFKMKKKMLVKSVLSVTLATTMISSAGIAYANHAPVNANDKKIQINGIKYLKIADLEKMGFKVIVKDGVLILEKDGKIIHLKLNQKTALVNGLEISLSNVIYSKEGVNEQALKNLLEAYDSGKTYYVRNILTKGEDAIKDSKAVEETKEKEKNSPNLLDILKDEESNKKIYDDLSKDNEVFDKLFDFSVETPGTEEPGTRPEEPKEKEEGTLDLLDILKDEESNKKIYDDLSKDNEAFDKLFNSKGENSDKKEQDESPEQTPEIVYEEITVKLKDGKTATVKVRYDEAMAQKHLDLLNNYRKENGLPKVKDNKELVKIAKERVAEIVYEKMTTGTISHTRTNGDAIKKMNDFAGENIQNIRGTLSESEMKRALDNFINSPVHNEVMKHNEYDRNVGVGVGNYEDSGVSRVVVVQLYGKDLKGKEKYTFDETEKQKIAEERKDEEEKKLIDDVKGQITDEINGESESVVQSEAKETSFTKEEKALVAEVKTKIEEEINKDGNTNEIVASPEEAAPTDSSEQ</sequence>
<feature type="region of interest" description="Disordered" evidence="1">
    <location>
        <begin position="202"/>
        <end position="225"/>
    </location>
</feature>
<accession>A0A134AHG8</accession>
<dbReference type="Gene3D" id="3.40.33.10">
    <property type="entry name" value="CAP"/>
    <property type="match status" value="1"/>
</dbReference>
<dbReference type="PATRIC" id="fig|755172.3.peg.597"/>
<evidence type="ECO:0000313" key="3">
    <source>
        <dbReference type="EMBL" id="KXB67151.1"/>
    </source>
</evidence>
<dbReference type="InterPro" id="IPR035940">
    <property type="entry name" value="CAP_sf"/>
</dbReference>